<dbReference type="OrthoDB" id="5741080at2"/>
<dbReference type="SUPFAM" id="SSF54637">
    <property type="entry name" value="Thioesterase/thiol ester dehydrase-isomerase"/>
    <property type="match status" value="1"/>
</dbReference>
<dbReference type="PANTHER" id="PTHR21660">
    <property type="entry name" value="THIOESTERASE SUPERFAMILY MEMBER-RELATED"/>
    <property type="match status" value="1"/>
</dbReference>
<comment type="similarity">
    <text evidence="1">Belongs to the thioesterase PaaI family.</text>
</comment>
<dbReference type="AlphaFoldDB" id="A0A1Y6FLC7"/>
<evidence type="ECO:0000259" key="3">
    <source>
        <dbReference type="Pfam" id="PF03061"/>
    </source>
</evidence>
<protein>
    <submittedName>
        <fullName evidence="4">Uncharacterized domain 1-containing protein</fullName>
    </submittedName>
</protein>
<proteinExistence type="inferred from homology"/>
<keyword evidence="5" id="KW-1185">Reference proteome</keyword>
<dbReference type="Proteomes" id="UP000194420">
    <property type="component" value="Unassembled WGS sequence"/>
</dbReference>
<dbReference type="EMBL" id="FXWG01000003">
    <property type="protein sequence ID" value="SMQ74321.1"/>
    <property type="molecule type" value="Genomic_DNA"/>
</dbReference>
<dbReference type="RefSeq" id="WP_086438417.1">
    <property type="nucleotide sequence ID" value="NZ_FXWG01000003.1"/>
</dbReference>
<evidence type="ECO:0000256" key="1">
    <source>
        <dbReference type="ARBA" id="ARBA00008324"/>
    </source>
</evidence>
<evidence type="ECO:0000256" key="2">
    <source>
        <dbReference type="ARBA" id="ARBA00022801"/>
    </source>
</evidence>
<evidence type="ECO:0000313" key="4">
    <source>
        <dbReference type="EMBL" id="SMQ74321.1"/>
    </source>
</evidence>
<evidence type="ECO:0000313" key="5">
    <source>
        <dbReference type="Proteomes" id="UP000194420"/>
    </source>
</evidence>
<name>A0A1Y6FLC7_9SPHN</name>
<dbReference type="Pfam" id="PF03061">
    <property type="entry name" value="4HBT"/>
    <property type="match status" value="1"/>
</dbReference>
<dbReference type="InterPro" id="IPR039298">
    <property type="entry name" value="ACOT13"/>
</dbReference>
<keyword evidence="2" id="KW-0378">Hydrolase</keyword>
<dbReference type="PANTHER" id="PTHR21660:SF1">
    <property type="entry name" value="ACYL-COENZYME A THIOESTERASE 13"/>
    <property type="match status" value="1"/>
</dbReference>
<gene>
    <name evidence="4" type="ORF">SAMN06297468_2554</name>
</gene>
<sequence>MSENEAVGSSGGLVPVTEGEWAGWSTWKGDAFEQRAGPFYERVEEGGGRVTAFRAEDRHMNGAGFMHGGCMMTFADSALFTIASDALGDSHGVTMNLSGDFLDAARVGQLIEARGEVTRAGGKTIYVRGIVTADAAPVLSFTGIIRRVGPRRGT</sequence>
<dbReference type="Gene3D" id="3.10.129.10">
    <property type="entry name" value="Hotdog Thioesterase"/>
    <property type="match status" value="1"/>
</dbReference>
<dbReference type="InterPro" id="IPR029069">
    <property type="entry name" value="HotDog_dom_sf"/>
</dbReference>
<accession>A0A1Y6FLC7</accession>
<feature type="domain" description="Thioesterase" evidence="3">
    <location>
        <begin position="64"/>
        <end position="133"/>
    </location>
</feature>
<reference evidence="5" key="1">
    <citation type="submission" date="2017-04" db="EMBL/GenBank/DDBJ databases">
        <authorList>
            <person name="Varghese N."/>
            <person name="Submissions S."/>
        </authorList>
    </citation>
    <scope>NUCLEOTIDE SEQUENCE [LARGE SCALE GENOMIC DNA]</scope>
</reference>
<dbReference type="CDD" id="cd03443">
    <property type="entry name" value="PaaI_thioesterase"/>
    <property type="match status" value="1"/>
</dbReference>
<organism evidence="4 5">
    <name type="scientific">Altererythrobacter xiamenensis</name>
    <dbReference type="NCBI Taxonomy" id="1316679"/>
    <lineage>
        <taxon>Bacteria</taxon>
        <taxon>Pseudomonadati</taxon>
        <taxon>Pseudomonadota</taxon>
        <taxon>Alphaproteobacteria</taxon>
        <taxon>Sphingomonadales</taxon>
        <taxon>Erythrobacteraceae</taxon>
        <taxon>Altererythrobacter</taxon>
    </lineage>
</organism>
<dbReference type="GO" id="GO:0047617">
    <property type="term" value="F:fatty acyl-CoA hydrolase activity"/>
    <property type="evidence" value="ECO:0007669"/>
    <property type="project" value="InterPro"/>
</dbReference>
<dbReference type="InterPro" id="IPR006683">
    <property type="entry name" value="Thioestr_dom"/>
</dbReference>